<keyword evidence="3" id="KW-1185">Reference proteome</keyword>
<evidence type="ECO:0000256" key="1">
    <source>
        <dbReference type="SAM" id="Phobius"/>
    </source>
</evidence>
<name>A0A0P6XAQ1_9CHLR</name>
<dbReference type="RefSeq" id="WP_075061860.1">
    <property type="nucleotide sequence ID" value="NZ_LGCL01000015.1"/>
</dbReference>
<protein>
    <recommendedName>
        <fullName evidence="4">Glycosyltransferase RgtA/B/C/D-like domain-containing protein</fullName>
    </recommendedName>
</protein>
<sequence>MLNLKFSPRTFFIALAVVCLLAFGLLIPWLGYYWDDWETILVGRLFPLSEFWKYFSGDRPFAAWTYMIFAPLAGSTPITWHLVSLVLRFFTALGFWWVFGMVWPQRRRQMAWAALLFAVYPLFRQQPIAVSYHQHWVAFALYFASLGCMLKAAQSTRRRGLWLALSAVGELLHLGTLEYFVGIELLRPVLLWLALRESTPNKAERLKKTLLFWLPYLLILAAFSGWRVWYAQQGLKEVNSPVLLFELVKNPIAALTKLISHVMQDGLYVLAGSWFDTLDPAIAADFPAPFFLMTAAVVVGLGVGLYLYLLNLDFPEDHETPRVWTLEALGVSLLAVLLGGVQIWITDRQAFTAGGMFSDRFMLPAMFGAALVWVVLIDWLARNTRAKILLISFLVSIAAGLHMRTANSYRWSWTYQKRVYWQLYWRAPWIEPETLMLEDDLPFPFVLPTFSYRLLYNQPRQASDLFGGFYRLEREFAPDSQAWLEGKEIYNEYRNMRIGGNTLDSLVMYYNPPHDTNCLWILDTQDTDHPLLPDVVIDALPLSNLAQIKTENPYGEAPDARIFGAEPAPDWCYYYQKATLARQFEDWGEVVRLGDEAQNQGYNTANPSSNSPYEWIPFIQAYARDGQWQKAADLLQNTYQTDTRYQGMLCRVWGDLEAQLDEAERAVFDEAASRLECAP</sequence>
<feature type="transmembrane region" description="Helical" evidence="1">
    <location>
        <begin position="323"/>
        <end position="345"/>
    </location>
</feature>
<gene>
    <name evidence="2" type="ORF">ADN00_05030</name>
</gene>
<feature type="transmembrane region" description="Helical" evidence="1">
    <location>
        <begin position="210"/>
        <end position="229"/>
    </location>
</feature>
<dbReference type="OrthoDB" id="148359at2"/>
<keyword evidence="1" id="KW-0472">Membrane</keyword>
<comment type="caution">
    <text evidence="2">The sequence shown here is derived from an EMBL/GenBank/DDBJ whole genome shotgun (WGS) entry which is preliminary data.</text>
</comment>
<reference evidence="2 3" key="1">
    <citation type="submission" date="2015-07" db="EMBL/GenBank/DDBJ databases">
        <title>Genome sequence of Ornatilinea apprima DSM 23815.</title>
        <authorList>
            <person name="Hemp J."/>
            <person name="Ward L.M."/>
            <person name="Pace L.A."/>
            <person name="Fischer W.W."/>
        </authorList>
    </citation>
    <scope>NUCLEOTIDE SEQUENCE [LARGE SCALE GENOMIC DNA]</scope>
    <source>
        <strain evidence="2 3">P3M-1</strain>
    </source>
</reference>
<feature type="transmembrane region" description="Helical" evidence="1">
    <location>
        <begin position="361"/>
        <end position="381"/>
    </location>
</feature>
<feature type="transmembrane region" description="Helical" evidence="1">
    <location>
        <begin position="388"/>
        <end position="406"/>
    </location>
</feature>
<dbReference type="Proteomes" id="UP000050417">
    <property type="component" value="Unassembled WGS sequence"/>
</dbReference>
<evidence type="ECO:0008006" key="4">
    <source>
        <dbReference type="Google" id="ProtNLM"/>
    </source>
</evidence>
<feature type="transmembrane region" description="Helical" evidence="1">
    <location>
        <begin position="12"/>
        <end position="34"/>
    </location>
</feature>
<proteinExistence type="predicted"/>
<feature type="transmembrane region" description="Helical" evidence="1">
    <location>
        <begin position="290"/>
        <end position="311"/>
    </location>
</feature>
<keyword evidence="1" id="KW-0812">Transmembrane</keyword>
<evidence type="ECO:0000313" key="3">
    <source>
        <dbReference type="Proteomes" id="UP000050417"/>
    </source>
</evidence>
<accession>A0A0P6XAQ1</accession>
<keyword evidence="1" id="KW-1133">Transmembrane helix</keyword>
<dbReference type="AlphaFoldDB" id="A0A0P6XAQ1"/>
<dbReference type="EMBL" id="LGCL01000015">
    <property type="protein sequence ID" value="KPL79209.1"/>
    <property type="molecule type" value="Genomic_DNA"/>
</dbReference>
<organism evidence="2 3">
    <name type="scientific">Ornatilinea apprima</name>
    <dbReference type="NCBI Taxonomy" id="1134406"/>
    <lineage>
        <taxon>Bacteria</taxon>
        <taxon>Bacillati</taxon>
        <taxon>Chloroflexota</taxon>
        <taxon>Anaerolineae</taxon>
        <taxon>Anaerolineales</taxon>
        <taxon>Anaerolineaceae</taxon>
        <taxon>Ornatilinea</taxon>
    </lineage>
</organism>
<feature type="transmembrane region" description="Helical" evidence="1">
    <location>
        <begin position="78"/>
        <end position="99"/>
    </location>
</feature>
<evidence type="ECO:0000313" key="2">
    <source>
        <dbReference type="EMBL" id="KPL79209.1"/>
    </source>
</evidence>